<keyword evidence="2" id="KW-1185">Reference proteome</keyword>
<sequence length="255" mass="27318">MRYLLTSALWLWAVVSMAQGNLPVSLASKPIQLFPSSPASLTGTITGSPVSLSAVSYYQAGGRMLPAADQPTLTRSGATYSLNWTAAQTARQPGEIWLELRAEQTVVRADRIQFVRASQPVSSTLGLAPVNVSNLTGADLVPLSNSIAAVNAVLPNKLDAGIHTSFVSQYNVDKTNTMLSISQKANASDVYTKAQIDAKKVDTYEVNTIADARALTVPGKSADFIIKSHPPYGQTRAYWSGTKFFISPLLEIADQ</sequence>
<evidence type="ECO:0000313" key="2">
    <source>
        <dbReference type="Proteomes" id="UP000290407"/>
    </source>
</evidence>
<protein>
    <submittedName>
        <fullName evidence="1">Uncharacterized protein</fullName>
    </submittedName>
</protein>
<organism evidence="1 2">
    <name type="scientific">Spirosoma sordidisoli</name>
    <dbReference type="NCBI Taxonomy" id="2502893"/>
    <lineage>
        <taxon>Bacteria</taxon>
        <taxon>Pseudomonadati</taxon>
        <taxon>Bacteroidota</taxon>
        <taxon>Cytophagia</taxon>
        <taxon>Cytophagales</taxon>
        <taxon>Cytophagaceae</taxon>
        <taxon>Spirosoma</taxon>
    </lineage>
</organism>
<reference evidence="1 2" key="1">
    <citation type="submission" date="2019-01" db="EMBL/GenBank/DDBJ databases">
        <title>Spirosoma flava sp. nov., a propanil-degrading bacterium isolated from herbicide-contaminated soil.</title>
        <authorList>
            <person name="Zhang L."/>
            <person name="Jiang J.-D."/>
        </authorList>
    </citation>
    <scope>NUCLEOTIDE SEQUENCE [LARGE SCALE GENOMIC DNA]</scope>
    <source>
        <strain evidence="1 2">TY50</strain>
    </source>
</reference>
<gene>
    <name evidence="1" type="ORF">EQG79_01465</name>
</gene>
<dbReference type="AlphaFoldDB" id="A0A4Q2UMI8"/>
<dbReference type="RefSeq" id="WP_129599316.1">
    <property type="nucleotide sequence ID" value="NZ_SBLB01000001.1"/>
</dbReference>
<dbReference type="EMBL" id="SBLB01000001">
    <property type="protein sequence ID" value="RYC70847.1"/>
    <property type="molecule type" value="Genomic_DNA"/>
</dbReference>
<evidence type="ECO:0000313" key="1">
    <source>
        <dbReference type="EMBL" id="RYC70847.1"/>
    </source>
</evidence>
<accession>A0A4Q2UMI8</accession>
<proteinExistence type="predicted"/>
<name>A0A4Q2UMI8_9BACT</name>
<dbReference type="Proteomes" id="UP000290407">
    <property type="component" value="Unassembled WGS sequence"/>
</dbReference>
<comment type="caution">
    <text evidence="1">The sequence shown here is derived from an EMBL/GenBank/DDBJ whole genome shotgun (WGS) entry which is preliminary data.</text>
</comment>